<organism evidence="1 2">
    <name type="scientific">Ephemerocybe angulata</name>
    <dbReference type="NCBI Taxonomy" id="980116"/>
    <lineage>
        <taxon>Eukaryota</taxon>
        <taxon>Fungi</taxon>
        <taxon>Dikarya</taxon>
        <taxon>Basidiomycota</taxon>
        <taxon>Agaricomycotina</taxon>
        <taxon>Agaricomycetes</taxon>
        <taxon>Agaricomycetidae</taxon>
        <taxon>Agaricales</taxon>
        <taxon>Agaricineae</taxon>
        <taxon>Psathyrellaceae</taxon>
        <taxon>Ephemerocybe</taxon>
    </lineage>
</organism>
<dbReference type="EMBL" id="JACGCI010000023">
    <property type="protein sequence ID" value="KAF6757116.1"/>
    <property type="molecule type" value="Genomic_DNA"/>
</dbReference>
<comment type="caution">
    <text evidence="1">The sequence shown here is derived from an EMBL/GenBank/DDBJ whole genome shotgun (WGS) entry which is preliminary data.</text>
</comment>
<protein>
    <submittedName>
        <fullName evidence="1">Uncharacterized protein</fullName>
    </submittedName>
</protein>
<keyword evidence="2" id="KW-1185">Reference proteome</keyword>
<proteinExistence type="predicted"/>
<name>A0A8H6M9K4_9AGAR</name>
<dbReference type="Gene3D" id="3.60.130.30">
    <property type="match status" value="1"/>
</dbReference>
<evidence type="ECO:0000313" key="1">
    <source>
        <dbReference type="EMBL" id="KAF6757116.1"/>
    </source>
</evidence>
<sequence length="167" mass="18377">GAFAFLYPKMFCKYSTELDALFDKQPELICNFSNSVFPCASFNCGPASVSFPHHDFNNLLFGLCALTLLGSFDYTSGGHLILFELKLVIEFPPGTTAFIPLSAFKYGNTSIQHGETQLSIAQYGASGLFRWIAYGFCSGKELDSTPKGHALRESIDGTPREHWVKGL</sequence>
<evidence type="ECO:0000313" key="2">
    <source>
        <dbReference type="Proteomes" id="UP000521943"/>
    </source>
</evidence>
<reference evidence="1 2" key="1">
    <citation type="submission" date="2020-07" db="EMBL/GenBank/DDBJ databases">
        <title>Comparative genomics of pyrophilous fungi reveals a link between fire events and developmental genes.</title>
        <authorList>
            <consortium name="DOE Joint Genome Institute"/>
            <person name="Steindorff A.S."/>
            <person name="Carver A."/>
            <person name="Calhoun S."/>
            <person name="Stillman K."/>
            <person name="Liu H."/>
            <person name="Lipzen A."/>
            <person name="Pangilinan J."/>
            <person name="Labutti K."/>
            <person name="Bruns T.D."/>
            <person name="Grigoriev I.V."/>
        </authorList>
    </citation>
    <scope>NUCLEOTIDE SEQUENCE [LARGE SCALE GENOMIC DNA]</scope>
    <source>
        <strain evidence="1 2">CBS 144469</strain>
    </source>
</reference>
<accession>A0A8H6M9K4</accession>
<feature type="non-terminal residue" evidence="1">
    <location>
        <position position="1"/>
    </location>
</feature>
<dbReference type="OrthoDB" id="3245313at2759"/>
<dbReference type="AlphaFoldDB" id="A0A8H6M9K4"/>
<gene>
    <name evidence="1" type="ORF">DFP72DRAFT_809628</name>
</gene>
<dbReference type="Proteomes" id="UP000521943">
    <property type="component" value="Unassembled WGS sequence"/>
</dbReference>